<accession>A0ABP4FMV0</accession>
<protein>
    <recommendedName>
        <fullName evidence="1">DUF5753 domain-containing protein</fullName>
    </recommendedName>
</protein>
<dbReference type="Proteomes" id="UP001501371">
    <property type="component" value="Unassembled WGS sequence"/>
</dbReference>
<feature type="domain" description="DUF5753" evidence="1">
    <location>
        <begin position="4"/>
        <end position="90"/>
    </location>
</feature>
<dbReference type="EMBL" id="BAAAKV010000052">
    <property type="protein sequence ID" value="GAA1187002.1"/>
    <property type="molecule type" value="Genomic_DNA"/>
</dbReference>
<organism evidence="2 3">
    <name type="scientific">Streptomyces hebeiensis</name>
    <dbReference type="NCBI Taxonomy" id="229486"/>
    <lineage>
        <taxon>Bacteria</taxon>
        <taxon>Bacillati</taxon>
        <taxon>Actinomycetota</taxon>
        <taxon>Actinomycetes</taxon>
        <taxon>Kitasatosporales</taxon>
        <taxon>Streptomycetaceae</taxon>
        <taxon>Streptomyces</taxon>
    </lineage>
</organism>
<proteinExistence type="predicted"/>
<name>A0ABP4FMV0_9ACTN</name>
<reference evidence="3" key="1">
    <citation type="journal article" date="2019" name="Int. J. Syst. Evol. Microbiol.">
        <title>The Global Catalogue of Microorganisms (GCM) 10K type strain sequencing project: providing services to taxonomists for standard genome sequencing and annotation.</title>
        <authorList>
            <consortium name="The Broad Institute Genomics Platform"/>
            <consortium name="The Broad Institute Genome Sequencing Center for Infectious Disease"/>
            <person name="Wu L."/>
            <person name="Ma J."/>
        </authorList>
    </citation>
    <scope>NUCLEOTIDE SEQUENCE [LARGE SCALE GENOMIC DNA]</scope>
    <source>
        <strain evidence="3">JCM 12696</strain>
    </source>
</reference>
<gene>
    <name evidence="2" type="ORF">GCM10009654_50720</name>
</gene>
<keyword evidence="3" id="KW-1185">Reference proteome</keyword>
<evidence type="ECO:0000313" key="3">
    <source>
        <dbReference type="Proteomes" id="UP001501371"/>
    </source>
</evidence>
<dbReference type="Pfam" id="PF19054">
    <property type="entry name" value="DUF5753"/>
    <property type="match status" value="1"/>
</dbReference>
<comment type="caution">
    <text evidence="2">The sequence shown here is derived from an EMBL/GenBank/DDBJ whole genome shotgun (WGS) entry which is preliminary data.</text>
</comment>
<sequence>MASRPTAMRDQLRRLLDAAELPNATLPLMPLATTTHPGVVGGFSMVGFPGPTSDVVLLENLSGETYVEGYEATPFAKAFERIRATALSTEWAAFRAGVIVGEL</sequence>
<evidence type="ECO:0000259" key="1">
    <source>
        <dbReference type="Pfam" id="PF19054"/>
    </source>
</evidence>
<dbReference type="InterPro" id="IPR043917">
    <property type="entry name" value="DUF5753"/>
</dbReference>
<evidence type="ECO:0000313" key="2">
    <source>
        <dbReference type="EMBL" id="GAA1187002.1"/>
    </source>
</evidence>